<feature type="domain" description="GGDEF" evidence="4">
    <location>
        <begin position="285"/>
        <end position="416"/>
    </location>
</feature>
<dbReference type="InterPro" id="IPR050469">
    <property type="entry name" value="Diguanylate_Cyclase"/>
</dbReference>
<keyword evidence="6" id="KW-1185">Reference proteome</keyword>
<feature type="transmembrane region" description="Helical" evidence="3">
    <location>
        <begin position="131"/>
        <end position="153"/>
    </location>
</feature>
<evidence type="ECO:0000256" key="3">
    <source>
        <dbReference type="SAM" id="Phobius"/>
    </source>
</evidence>
<dbReference type="Proteomes" id="UP000263993">
    <property type="component" value="Unassembled WGS sequence"/>
</dbReference>
<feature type="transmembrane region" description="Helical" evidence="3">
    <location>
        <begin position="92"/>
        <end position="111"/>
    </location>
</feature>
<gene>
    <name evidence="5" type="ORF">DXH78_11920</name>
</gene>
<dbReference type="InterPro" id="IPR029787">
    <property type="entry name" value="Nucleotide_cyclase"/>
</dbReference>
<reference evidence="6" key="1">
    <citation type="submission" date="2018-08" db="EMBL/GenBank/DDBJ databases">
        <authorList>
            <person name="Kim S.-J."/>
            <person name="Jung G.-Y."/>
        </authorList>
    </citation>
    <scope>NUCLEOTIDE SEQUENCE [LARGE SCALE GENOMIC DNA]</scope>
    <source>
        <strain evidence="6">GY_H</strain>
    </source>
</reference>
<dbReference type="GO" id="GO:0005886">
    <property type="term" value="C:plasma membrane"/>
    <property type="evidence" value="ECO:0007669"/>
    <property type="project" value="TreeGrafter"/>
</dbReference>
<name>A0A371BEA5_9BRAD</name>
<dbReference type="Pfam" id="PF00990">
    <property type="entry name" value="GGDEF"/>
    <property type="match status" value="1"/>
</dbReference>
<dbReference type="GO" id="GO:0052621">
    <property type="term" value="F:diguanylate cyclase activity"/>
    <property type="evidence" value="ECO:0007669"/>
    <property type="project" value="UniProtKB-EC"/>
</dbReference>
<keyword evidence="3" id="KW-0472">Membrane</keyword>
<dbReference type="OrthoDB" id="9812260at2"/>
<feature type="transmembrane region" description="Helical" evidence="3">
    <location>
        <begin position="31"/>
        <end position="53"/>
    </location>
</feature>
<comment type="catalytic activity">
    <reaction evidence="2">
        <text>2 GTP = 3',3'-c-di-GMP + 2 diphosphate</text>
        <dbReference type="Rhea" id="RHEA:24898"/>
        <dbReference type="ChEBI" id="CHEBI:33019"/>
        <dbReference type="ChEBI" id="CHEBI:37565"/>
        <dbReference type="ChEBI" id="CHEBI:58805"/>
        <dbReference type="EC" id="2.7.7.65"/>
    </reaction>
</comment>
<dbReference type="EC" id="2.7.7.65" evidence="1"/>
<sequence>MTNVVLLAADALIYFVALAGLLRLRDRIGLGPFFCALGVLHFLETYLASIFYITLPLGIVTSPGSTVLFTGKLMLLLLLYIREDAAVVRQPIYGLLFGNVLVFVLGFVLRHHTLAPLTAGRAADFAFLDEMGGLMVWGTAILFIDCIIIILLYERTRAWFGDRVFPRLLVSSTMVLTFDQVAFFSGLSLLTGAGVPVLIGGWIAKMGAVALYSVFGTVYLLYFERPQARESAPRLRDVFDTLTYRERYESLLARTGCDPLTGTLDRHALETYGRRAVDGAAGTQRPLSLLLIDLDHLNSVNERFGRSAGDRLLKLTAREIMSAARVFDFTYRFGGEEFVVIADGLAGDDGLALAERIRHAVAMATGADPAGQMTVSVGVASTFGDGDSYDALFMTAAGRLAQAKALGRNQVVGPQR</sequence>
<evidence type="ECO:0000256" key="1">
    <source>
        <dbReference type="ARBA" id="ARBA00012528"/>
    </source>
</evidence>
<feature type="transmembrane region" description="Helical" evidence="3">
    <location>
        <begin position="6"/>
        <end position="24"/>
    </location>
</feature>
<dbReference type="InterPro" id="IPR048533">
    <property type="entry name" value="VUPS"/>
</dbReference>
<dbReference type="EMBL" id="QRGO01000001">
    <property type="protein sequence ID" value="RDV05847.1"/>
    <property type="molecule type" value="Genomic_DNA"/>
</dbReference>
<feature type="transmembrane region" description="Helical" evidence="3">
    <location>
        <begin position="59"/>
        <end position="80"/>
    </location>
</feature>
<dbReference type="PANTHER" id="PTHR45138:SF9">
    <property type="entry name" value="DIGUANYLATE CYCLASE DGCM-RELATED"/>
    <property type="match status" value="1"/>
</dbReference>
<dbReference type="SUPFAM" id="SSF55073">
    <property type="entry name" value="Nucleotide cyclase"/>
    <property type="match status" value="1"/>
</dbReference>
<dbReference type="AlphaFoldDB" id="A0A371BEA5"/>
<dbReference type="GO" id="GO:0043709">
    <property type="term" value="P:cell adhesion involved in single-species biofilm formation"/>
    <property type="evidence" value="ECO:0007669"/>
    <property type="project" value="TreeGrafter"/>
</dbReference>
<evidence type="ECO:0000256" key="2">
    <source>
        <dbReference type="ARBA" id="ARBA00034247"/>
    </source>
</evidence>
<evidence type="ECO:0000313" key="6">
    <source>
        <dbReference type="Proteomes" id="UP000263993"/>
    </source>
</evidence>
<dbReference type="InterPro" id="IPR000160">
    <property type="entry name" value="GGDEF_dom"/>
</dbReference>
<keyword evidence="3" id="KW-1133">Transmembrane helix</keyword>
<organism evidence="5 6">
    <name type="scientific">Undibacter mobilis</name>
    <dbReference type="NCBI Taxonomy" id="2292256"/>
    <lineage>
        <taxon>Bacteria</taxon>
        <taxon>Pseudomonadati</taxon>
        <taxon>Pseudomonadota</taxon>
        <taxon>Alphaproteobacteria</taxon>
        <taxon>Hyphomicrobiales</taxon>
        <taxon>Nitrobacteraceae</taxon>
        <taxon>Undibacter</taxon>
    </lineage>
</organism>
<dbReference type="CDD" id="cd01949">
    <property type="entry name" value="GGDEF"/>
    <property type="match status" value="1"/>
</dbReference>
<dbReference type="Gene3D" id="3.30.70.270">
    <property type="match status" value="1"/>
</dbReference>
<dbReference type="SMART" id="SM00267">
    <property type="entry name" value="GGDEF"/>
    <property type="match status" value="1"/>
</dbReference>
<dbReference type="PANTHER" id="PTHR45138">
    <property type="entry name" value="REGULATORY COMPONENTS OF SENSORY TRANSDUCTION SYSTEM"/>
    <property type="match status" value="1"/>
</dbReference>
<evidence type="ECO:0000259" key="4">
    <source>
        <dbReference type="PROSITE" id="PS50887"/>
    </source>
</evidence>
<keyword evidence="3" id="KW-0812">Transmembrane</keyword>
<evidence type="ECO:0000313" key="5">
    <source>
        <dbReference type="EMBL" id="RDV05847.1"/>
    </source>
</evidence>
<dbReference type="Pfam" id="PF20973">
    <property type="entry name" value="VUPS"/>
    <property type="match status" value="1"/>
</dbReference>
<dbReference type="PROSITE" id="PS50887">
    <property type="entry name" value="GGDEF"/>
    <property type="match status" value="1"/>
</dbReference>
<accession>A0A371BEA5</accession>
<dbReference type="NCBIfam" id="TIGR00254">
    <property type="entry name" value="GGDEF"/>
    <property type="match status" value="1"/>
</dbReference>
<comment type="caution">
    <text evidence="5">The sequence shown here is derived from an EMBL/GenBank/DDBJ whole genome shotgun (WGS) entry which is preliminary data.</text>
</comment>
<dbReference type="InterPro" id="IPR043128">
    <property type="entry name" value="Rev_trsase/Diguanyl_cyclase"/>
</dbReference>
<dbReference type="GO" id="GO:1902201">
    <property type="term" value="P:negative regulation of bacterial-type flagellum-dependent cell motility"/>
    <property type="evidence" value="ECO:0007669"/>
    <property type="project" value="TreeGrafter"/>
</dbReference>
<proteinExistence type="predicted"/>
<protein>
    <recommendedName>
        <fullName evidence="1">diguanylate cyclase</fullName>
        <ecNumber evidence="1">2.7.7.65</ecNumber>
    </recommendedName>
</protein>